<dbReference type="Proteomes" id="UP000252182">
    <property type="component" value="Chromosome"/>
</dbReference>
<protein>
    <submittedName>
        <fullName evidence="2">Uncharacterized protein</fullName>
    </submittedName>
</protein>
<keyword evidence="1" id="KW-1133">Transmembrane helix</keyword>
<feature type="transmembrane region" description="Helical" evidence="1">
    <location>
        <begin position="178"/>
        <end position="197"/>
    </location>
</feature>
<evidence type="ECO:0000313" key="3">
    <source>
        <dbReference type="Proteomes" id="UP000252182"/>
    </source>
</evidence>
<gene>
    <name evidence="2" type="ORF">DTO96_102320</name>
</gene>
<dbReference type="KEGG" id="hyf:DTO96_102320"/>
<evidence type="ECO:0000313" key="2">
    <source>
        <dbReference type="EMBL" id="AXF86565.1"/>
    </source>
</evidence>
<dbReference type="AlphaFoldDB" id="A0A345DDX7"/>
<reference evidence="3" key="1">
    <citation type="submission" date="2018-07" db="EMBL/GenBank/DDBJ databases">
        <authorList>
            <person name="Kim H."/>
        </authorList>
    </citation>
    <scope>NUCLEOTIDE SEQUENCE [LARGE SCALE GENOMIC DNA]</scope>
    <source>
        <strain evidence="3">F02</strain>
    </source>
</reference>
<organism evidence="2 3">
    <name type="scientific">Ephemeroptericola cinctiostellae</name>
    <dbReference type="NCBI Taxonomy" id="2268024"/>
    <lineage>
        <taxon>Bacteria</taxon>
        <taxon>Pseudomonadati</taxon>
        <taxon>Pseudomonadota</taxon>
        <taxon>Betaproteobacteria</taxon>
        <taxon>Burkholderiales</taxon>
        <taxon>Burkholderiaceae</taxon>
        <taxon>Ephemeroptericola</taxon>
    </lineage>
</organism>
<name>A0A345DDX7_9BURK</name>
<keyword evidence="1" id="KW-0472">Membrane</keyword>
<proteinExistence type="predicted"/>
<feature type="transmembrane region" description="Helical" evidence="1">
    <location>
        <begin position="35"/>
        <end position="53"/>
    </location>
</feature>
<evidence type="ECO:0000256" key="1">
    <source>
        <dbReference type="SAM" id="Phobius"/>
    </source>
</evidence>
<keyword evidence="1" id="KW-0812">Transmembrane</keyword>
<keyword evidence="3" id="KW-1185">Reference proteome</keyword>
<dbReference type="RefSeq" id="WP_114563623.1">
    <property type="nucleotide sequence ID" value="NZ_CP031124.1"/>
</dbReference>
<accession>A0A345DDX7</accession>
<dbReference type="EMBL" id="CP031124">
    <property type="protein sequence ID" value="AXF86565.1"/>
    <property type="molecule type" value="Genomic_DNA"/>
</dbReference>
<sequence length="209" mass="24400">MSTFQVGLIKVWRFLKLLFWEAPFKLEPRKASRDWTWILYCFVVVGTIVPFVIGQPDISEAEYPTLIQTTVVEGTVIRRESDNKVESRQYFGIRTPHGDVFKRCETMTEKYYGPSDCIVPDQLSLLIGEKAKMWYWGNWLIKIQMNNGGEVSTNSTSPNAKKYTSYEDVKIMRTHGAFGFWSVFILPIIIWTLIRILRRYLVSSFKTVF</sequence>